<dbReference type="Gramene" id="ESQ46691">
    <property type="protein sequence ID" value="ESQ46691"/>
    <property type="gene ID" value="EUTSA_v10000501mg"/>
</dbReference>
<organism evidence="3 4">
    <name type="scientific">Eutrema salsugineum</name>
    <name type="common">Saltwater cress</name>
    <name type="synonym">Sisymbrium salsugineum</name>
    <dbReference type="NCBI Taxonomy" id="72664"/>
    <lineage>
        <taxon>Eukaryota</taxon>
        <taxon>Viridiplantae</taxon>
        <taxon>Streptophyta</taxon>
        <taxon>Embryophyta</taxon>
        <taxon>Tracheophyta</taxon>
        <taxon>Spermatophyta</taxon>
        <taxon>Magnoliopsida</taxon>
        <taxon>eudicotyledons</taxon>
        <taxon>Gunneridae</taxon>
        <taxon>Pentapetalae</taxon>
        <taxon>rosids</taxon>
        <taxon>malvids</taxon>
        <taxon>Brassicales</taxon>
        <taxon>Brassicaceae</taxon>
        <taxon>Eutremeae</taxon>
        <taxon>Eutrema</taxon>
    </lineage>
</organism>
<feature type="domain" description="F-box" evidence="2">
    <location>
        <begin position="22"/>
        <end position="53"/>
    </location>
</feature>
<dbReference type="InterPro" id="IPR044184">
    <property type="entry name" value="SNE/GID2"/>
</dbReference>
<dbReference type="GO" id="GO:0019005">
    <property type="term" value="C:SCF ubiquitin ligase complex"/>
    <property type="evidence" value="ECO:0007669"/>
    <property type="project" value="InterPro"/>
</dbReference>
<dbReference type="GO" id="GO:0009937">
    <property type="term" value="P:regulation of gibberellic acid mediated signaling pathway"/>
    <property type="evidence" value="ECO:0007669"/>
    <property type="project" value="InterPro"/>
</dbReference>
<protein>
    <recommendedName>
        <fullName evidence="2">F-box domain-containing protein</fullName>
    </recommendedName>
</protein>
<dbReference type="InterPro" id="IPR001810">
    <property type="entry name" value="F-box_dom"/>
</dbReference>
<dbReference type="SUPFAM" id="SSF81383">
    <property type="entry name" value="F-box domain"/>
    <property type="match status" value="1"/>
</dbReference>
<dbReference type="STRING" id="72664.V4NK17"/>
<dbReference type="AlphaFoldDB" id="V4NK17"/>
<reference evidence="3 4" key="1">
    <citation type="journal article" date="2013" name="Front. Plant Sci.">
        <title>The Reference Genome of the Halophytic Plant Eutrema salsugineum.</title>
        <authorList>
            <person name="Yang R."/>
            <person name="Jarvis D.E."/>
            <person name="Chen H."/>
            <person name="Beilstein M.A."/>
            <person name="Grimwood J."/>
            <person name="Jenkins J."/>
            <person name="Shu S."/>
            <person name="Prochnik S."/>
            <person name="Xin M."/>
            <person name="Ma C."/>
            <person name="Schmutz J."/>
            <person name="Wing R.A."/>
            <person name="Mitchell-Olds T."/>
            <person name="Schumaker K.S."/>
            <person name="Wang X."/>
        </authorList>
    </citation>
    <scope>NUCLEOTIDE SEQUENCE [LARGE SCALE GENOMIC DNA]</scope>
</reference>
<dbReference type="KEGG" id="eus:EUTSA_v10000501mg"/>
<dbReference type="InterPro" id="IPR036047">
    <property type="entry name" value="F-box-like_dom_sf"/>
</dbReference>
<keyword evidence="4" id="KW-1185">Reference proteome</keyword>
<dbReference type="PANTHER" id="PTHR47750:SF7">
    <property type="entry name" value="F-BOX PROTEIN"/>
    <property type="match status" value="1"/>
</dbReference>
<gene>
    <name evidence="3" type="ORF">EUTSA_v10000501mg</name>
</gene>
<dbReference type="PANTHER" id="PTHR47750">
    <property type="entry name" value="F-BOX PROTEIN SNE"/>
    <property type="match status" value="1"/>
</dbReference>
<feature type="non-terminal residue" evidence="3">
    <location>
        <position position="1"/>
    </location>
</feature>
<dbReference type="Gene3D" id="1.20.1280.50">
    <property type="match status" value="1"/>
</dbReference>
<dbReference type="Pfam" id="PF00646">
    <property type="entry name" value="F-box"/>
    <property type="match status" value="1"/>
</dbReference>
<evidence type="ECO:0000256" key="1">
    <source>
        <dbReference type="SAM" id="MobiDB-lite"/>
    </source>
</evidence>
<dbReference type="OMA" id="QWANIGY"/>
<evidence type="ECO:0000313" key="3">
    <source>
        <dbReference type="EMBL" id="ESQ46691.1"/>
    </source>
</evidence>
<evidence type="ECO:0000259" key="2">
    <source>
        <dbReference type="Pfam" id="PF00646"/>
    </source>
</evidence>
<sequence length="93" mass="11131">IKHDARNANKKMSSEEEQQGSEVFKHMDAKTLAMFSCVSKIWYRTPEDERLWEPICTRQWANIGYSQDLFKSVVLKLGRFRRLHKYCCIFTRI</sequence>
<proteinExistence type="predicted"/>
<dbReference type="GO" id="GO:0009740">
    <property type="term" value="P:gibberellic acid mediated signaling pathway"/>
    <property type="evidence" value="ECO:0007669"/>
    <property type="project" value="TreeGrafter"/>
</dbReference>
<feature type="region of interest" description="Disordered" evidence="1">
    <location>
        <begin position="1"/>
        <end position="21"/>
    </location>
</feature>
<accession>V4NK17</accession>
<name>V4NK17_EUTSA</name>
<dbReference type="EMBL" id="KI517426">
    <property type="protein sequence ID" value="ESQ46691.1"/>
    <property type="molecule type" value="Genomic_DNA"/>
</dbReference>
<evidence type="ECO:0000313" key="4">
    <source>
        <dbReference type="Proteomes" id="UP000030689"/>
    </source>
</evidence>
<dbReference type="Proteomes" id="UP000030689">
    <property type="component" value="Unassembled WGS sequence"/>
</dbReference>